<name>A0LGX4_SYNFM</name>
<dbReference type="Gene3D" id="2.40.10.220">
    <property type="entry name" value="predicted glycosyltransferase like domains"/>
    <property type="match status" value="1"/>
</dbReference>
<dbReference type="STRING" id="335543.Sfum_0980"/>
<sequence length="135" mass="15769">MLHNIIPIEENIVMIEHRRSKRYVGKEGSFAVLIRKDEPITIGQIIDISSNGISVRYLSRKPQTVGFSYIKIFATNGHFVHMRRIECQVIYDIQIDKDSWYSLATRRCGVEFGELSIEQKMDLNNFIKQHIIEDN</sequence>
<organism evidence="2 3">
    <name type="scientific">Syntrophobacter fumaroxidans (strain DSM 10017 / MPOB)</name>
    <dbReference type="NCBI Taxonomy" id="335543"/>
    <lineage>
        <taxon>Bacteria</taxon>
        <taxon>Pseudomonadati</taxon>
        <taxon>Thermodesulfobacteriota</taxon>
        <taxon>Syntrophobacteria</taxon>
        <taxon>Syntrophobacterales</taxon>
        <taxon>Syntrophobacteraceae</taxon>
        <taxon>Syntrophobacter</taxon>
    </lineage>
</organism>
<accession>A0LGX4</accession>
<protein>
    <submittedName>
        <fullName evidence="2">Type IV pilus assembly PilZ</fullName>
    </submittedName>
</protein>
<dbReference type="HOGENOM" id="CLU_148729_0_0_7"/>
<evidence type="ECO:0000259" key="1">
    <source>
        <dbReference type="Pfam" id="PF07238"/>
    </source>
</evidence>
<dbReference type="Pfam" id="PF07238">
    <property type="entry name" value="PilZ"/>
    <property type="match status" value="1"/>
</dbReference>
<dbReference type="InParanoid" id="A0LGX4"/>
<dbReference type="SUPFAM" id="SSF141371">
    <property type="entry name" value="PilZ domain-like"/>
    <property type="match status" value="1"/>
</dbReference>
<dbReference type="AlphaFoldDB" id="A0LGX4"/>
<evidence type="ECO:0000313" key="3">
    <source>
        <dbReference type="Proteomes" id="UP000001784"/>
    </source>
</evidence>
<dbReference type="EMBL" id="CP000478">
    <property type="protein sequence ID" value="ABK16676.1"/>
    <property type="molecule type" value="Genomic_DNA"/>
</dbReference>
<feature type="domain" description="PilZ" evidence="1">
    <location>
        <begin position="17"/>
        <end position="128"/>
    </location>
</feature>
<dbReference type="KEGG" id="sfu:Sfum_0980"/>
<keyword evidence="3" id="KW-1185">Reference proteome</keyword>
<dbReference type="RefSeq" id="WP_011697847.1">
    <property type="nucleotide sequence ID" value="NC_008554.1"/>
</dbReference>
<dbReference type="GO" id="GO:0035438">
    <property type="term" value="F:cyclic-di-GMP binding"/>
    <property type="evidence" value="ECO:0007669"/>
    <property type="project" value="InterPro"/>
</dbReference>
<gene>
    <name evidence="2" type="ordered locus">Sfum_0980</name>
</gene>
<evidence type="ECO:0000313" key="2">
    <source>
        <dbReference type="EMBL" id="ABK16676.1"/>
    </source>
</evidence>
<dbReference type="InterPro" id="IPR009875">
    <property type="entry name" value="PilZ_domain"/>
</dbReference>
<proteinExistence type="predicted"/>
<dbReference type="Proteomes" id="UP000001784">
    <property type="component" value="Chromosome"/>
</dbReference>
<reference evidence="2 3" key="1">
    <citation type="submission" date="2006-10" db="EMBL/GenBank/DDBJ databases">
        <title>Complete sequence of Syntrophobacter fumaroxidans MPOB.</title>
        <authorList>
            <consortium name="US DOE Joint Genome Institute"/>
            <person name="Copeland A."/>
            <person name="Lucas S."/>
            <person name="Lapidus A."/>
            <person name="Barry K."/>
            <person name="Detter J.C."/>
            <person name="Glavina del Rio T."/>
            <person name="Hammon N."/>
            <person name="Israni S."/>
            <person name="Pitluck S."/>
            <person name="Goltsman E.G."/>
            <person name="Martinez M."/>
            <person name="Schmutz J."/>
            <person name="Larimer F."/>
            <person name="Land M."/>
            <person name="Hauser L."/>
            <person name="Kyrpides N."/>
            <person name="Kim E."/>
            <person name="Boone D.R."/>
            <person name="Brockman F."/>
            <person name="Culley D."/>
            <person name="Ferry J."/>
            <person name="Gunsalus R."/>
            <person name="McInerney M.J."/>
            <person name="Morrison M."/>
            <person name="Plugge C."/>
            <person name="Rohlin L."/>
            <person name="Scholten J."/>
            <person name="Sieber J."/>
            <person name="Stams A.J.M."/>
            <person name="Worm P."/>
            <person name="Henstra A.M."/>
            <person name="Richardson P."/>
        </authorList>
    </citation>
    <scope>NUCLEOTIDE SEQUENCE [LARGE SCALE GENOMIC DNA]</scope>
    <source>
        <strain evidence="3">DSM 10017 / MPOB</strain>
    </source>
</reference>
<dbReference type="OrthoDB" id="5418625at2"/>